<evidence type="ECO:0008006" key="3">
    <source>
        <dbReference type="Google" id="ProtNLM"/>
    </source>
</evidence>
<comment type="caution">
    <text evidence="1">The sequence shown here is derived from an EMBL/GenBank/DDBJ whole genome shotgun (WGS) entry which is preliminary data.</text>
</comment>
<evidence type="ECO:0000313" key="1">
    <source>
        <dbReference type="EMBL" id="GGP25636.1"/>
    </source>
</evidence>
<evidence type="ECO:0000313" key="2">
    <source>
        <dbReference type="Proteomes" id="UP000621859"/>
    </source>
</evidence>
<dbReference type="EMBL" id="BMLY01000002">
    <property type="protein sequence ID" value="GGP25636.1"/>
    <property type="molecule type" value="Genomic_DNA"/>
</dbReference>
<name>A0ABQ2PJY4_9NEIS</name>
<gene>
    <name evidence="1" type="ORF">GCM10010971_14550</name>
</gene>
<proteinExistence type="predicted"/>
<keyword evidence="2" id="KW-1185">Reference proteome</keyword>
<dbReference type="Proteomes" id="UP000621859">
    <property type="component" value="Unassembled WGS sequence"/>
</dbReference>
<accession>A0ABQ2PJY4</accession>
<reference evidence="2" key="1">
    <citation type="journal article" date="2019" name="Int. J. Syst. Evol. Microbiol.">
        <title>The Global Catalogue of Microorganisms (GCM) 10K type strain sequencing project: providing services to taxonomists for standard genome sequencing and annotation.</title>
        <authorList>
            <consortium name="The Broad Institute Genomics Platform"/>
            <consortium name="The Broad Institute Genome Sequencing Center for Infectious Disease"/>
            <person name="Wu L."/>
            <person name="Ma J."/>
        </authorList>
    </citation>
    <scope>NUCLEOTIDE SEQUENCE [LARGE SCALE GENOMIC DNA]</scope>
    <source>
        <strain evidence="2">CGMCC 1.8860</strain>
    </source>
</reference>
<sequence length="63" mass="6822">MSNNCFHCLNKPGVNVMDCDQTRTLTPVGDGRWVIAGSCNGGVELYREEVMGEDVAVIGYAVE</sequence>
<protein>
    <recommendedName>
        <fullName evidence="3">DUF3011 domain-containing protein</fullName>
    </recommendedName>
</protein>
<organism evidence="1 2">
    <name type="scientific">Silvimonas amylolytica</name>
    <dbReference type="NCBI Taxonomy" id="449663"/>
    <lineage>
        <taxon>Bacteria</taxon>
        <taxon>Pseudomonadati</taxon>
        <taxon>Pseudomonadota</taxon>
        <taxon>Betaproteobacteria</taxon>
        <taxon>Neisseriales</taxon>
        <taxon>Chitinibacteraceae</taxon>
        <taxon>Silvimonas</taxon>
    </lineage>
</organism>